<dbReference type="AlphaFoldDB" id="A0A1W1V388"/>
<protein>
    <submittedName>
        <fullName evidence="1">Uncharacterized protein</fullName>
    </submittedName>
</protein>
<gene>
    <name evidence="1" type="ORF">SAMN05660772_00987</name>
</gene>
<evidence type="ECO:0000313" key="1">
    <source>
        <dbReference type="EMBL" id="SMB87504.1"/>
    </source>
</evidence>
<dbReference type="EMBL" id="FWWV01000035">
    <property type="protein sequence ID" value="SMB87504.1"/>
    <property type="molecule type" value="Genomic_DNA"/>
</dbReference>
<dbReference type="RefSeq" id="WP_084257541.1">
    <property type="nucleotide sequence ID" value="NZ_FWWV01000035.1"/>
</dbReference>
<evidence type="ECO:0000313" key="2">
    <source>
        <dbReference type="Proteomes" id="UP000192408"/>
    </source>
</evidence>
<keyword evidence="2" id="KW-1185">Reference proteome</keyword>
<proteinExistence type="predicted"/>
<dbReference type="STRING" id="1122938.SAMN05660772_00987"/>
<accession>A0A1W1V388</accession>
<dbReference type="Proteomes" id="UP000192408">
    <property type="component" value="Unassembled WGS sequence"/>
</dbReference>
<reference evidence="2" key="1">
    <citation type="submission" date="2017-04" db="EMBL/GenBank/DDBJ databases">
        <authorList>
            <person name="Varghese N."/>
            <person name="Submissions S."/>
        </authorList>
    </citation>
    <scope>NUCLEOTIDE SEQUENCE [LARGE SCALE GENOMIC DNA]</scope>
    <source>
        <strain evidence="2">DSM 23072</strain>
    </source>
</reference>
<organism evidence="1 2">
    <name type="scientific">Pasteurella testudinis DSM 23072</name>
    <dbReference type="NCBI Taxonomy" id="1122938"/>
    <lineage>
        <taxon>Bacteria</taxon>
        <taxon>Pseudomonadati</taxon>
        <taxon>Pseudomonadota</taxon>
        <taxon>Gammaproteobacteria</taxon>
        <taxon>Pasteurellales</taxon>
        <taxon>Pasteurellaceae</taxon>
        <taxon>Pasteurella</taxon>
    </lineage>
</organism>
<sequence length="91" mass="10352">MSNTIYQVNKENGYTANLSDIADQLARIEYLLANASEEEFITWKRADGTQYTDTAEQTFNYLHELISLVQMDVEAVRTAIYIALDGVPSER</sequence>
<name>A0A1W1V388_9PAST</name>